<keyword evidence="2" id="KW-1185">Reference proteome</keyword>
<dbReference type="PANTHER" id="PTHR45913:SF20">
    <property type="entry name" value="GENERAL TRANSCRIPTION FACTOR II-I REPEAT DOMAIN-CONTAINING PROTEIN 2"/>
    <property type="match status" value="1"/>
</dbReference>
<dbReference type="SUPFAM" id="SSF53098">
    <property type="entry name" value="Ribonuclease H-like"/>
    <property type="match status" value="1"/>
</dbReference>
<comment type="caution">
    <text evidence="1">The sequence shown here is derived from an EMBL/GenBank/DDBJ whole genome shotgun (WGS) entry which is preliminary data.</text>
</comment>
<name>A0ABQ9HQE6_9NEOP</name>
<accession>A0ABQ9HQE6</accession>
<organism evidence="1 2">
    <name type="scientific">Dryococelus australis</name>
    <dbReference type="NCBI Taxonomy" id="614101"/>
    <lineage>
        <taxon>Eukaryota</taxon>
        <taxon>Metazoa</taxon>
        <taxon>Ecdysozoa</taxon>
        <taxon>Arthropoda</taxon>
        <taxon>Hexapoda</taxon>
        <taxon>Insecta</taxon>
        <taxon>Pterygota</taxon>
        <taxon>Neoptera</taxon>
        <taxon>Polyneoptera</taxon>
        <taxon>Phasmatodea</taxon>
        <taxon>Verophasmatodea</taxon>
        <taxon>Anareolatae</taxon>
        <taxon>Phasmatidae</taxon>
        <taxon>Eurycanthinae</taxon>
        <taxon>Dryococelus</taxon>
    </lineage>
</organism>
<evidence type="ECO:0000313" key="1">
    <source>
        <dbReference type="EMBL" id="KAJ8886572.1"/>
    </source>
</evidence>
<dbReference type="Proteomes" id="UP001159363">
    <property type="component" value="Chromosome X"/>
</dbReference>
<protein>
    <submittedName>
        <fullName evidence="1">Uncharacterized protein</fullName>
    </submittedName>
</protein>
<gene>
    <name evidence="1" type="ORF">PR048_012784</name>
</gene>
<evidence type="ECO:0000313" key="2">
    <source>
        <dbReference type="Proteomes" id="UP001159363"/>
    </source>
</evidence>
<dbReference type="PANTHER" id="PTHR45913">
    <property type="entry name" value="EPM2A-INTERACTING PROTEIN 1"/>
    <property type="match status" value="1"/>
</dbReference>
<dbReference type="InterPro" id="IPR012337">
    <property type="entry name" value="RNaseH-like_sf"/>
</dbReference>
<sequence length="298" mass="34459">MFCKLFIFVKTVDEQFSIKEKLLDLVPLPISANGSDIYSALVSVVEKYGRFSKCSCIVTEGAKCMTGKNTGLVGLLRKNYDLPVLHCITHHKVLCNKFVKMNDVMKKVILVEISPKFHDISLRSEIRWLSAGKLLTAFFEFLETAGKIEYDYLEKHQNEECLSTLAFLTDITEHLNIFKLKLKGKKQNICQLMSHIEAFKKKLRIFKEDLKSELKFFKSSSEIKNKFNSTDLKQYGQYVIELRKESEKLFSDFDNMKTMFHLFADPMAVTIEDQDPELEMELCELQSDILLSSKQNLT</sequence>
<proteinExistence type="predicted"/>
<dbReference type="EMBL" id="JARBHB010000004">
    <property type="protein sequence ID" value="KAJ8886572.1"/>
    <property type="molecule type" value="Genomic_DNA"/>
</dbReference>
<reference evidence="1 2" key="1">
    <citation type="submission" date="2023-02" db="EMBL/GenBank/DDBJ databases">
        <title>LHISI_Scaffold_Assembly.</title>
        <authorList>
            <person name="Stuart O.P."/>
            <person name="Cleave R."/>
            <person name="Magrath M.J.L."/>
            <person name="Mikheyev A.S."/>
        </authorList>
    </citation>
    <scope>NUCLEOTIDE SEQUENCE [LARGE SCALE GENOMIC DNA]</scope>
    <source>
        <strain evidence="1">Daus_M_001</strain>
        <tissue evidence="1">Leg muscle</tissue>
    </source>
</reference>